<dbReference type="EMBL" id="CP006681">
    <property type="protein sequence ID" value="AHI52395.1"/>
    <property type="molecule type" value="Genomic_DNA"/>
</dbReference>
<evidence type="ECO:0000256" key="1">
    <source>
        <dbReference type="SAM" id="Phobius"/>
    </source>
</evidence>
<feature type="transmembrane region" description="Helical" evidence="1">
    <location>
        <begin position="110"/>
        <end position="127"/>
    </location>
</feature>
<dbReference type="KEGG" id="scq:SCULI_v1c00540"/>
<keyword evidence="1" id="KW-0472">Membrane</keyword>
<feature type="transmembrane region" description="Helical" evidence="1">
    <location>
        <begin position="21"/>
        <end position="45"/>
    </location>
</feature>
<evidence type="ECO:0000313" key="3">
    <source>
        <dbReference type="Proteomes" id="UP000019267"/>
    </source>
</evidence>
<dbReference type="AlphaFoldDB" id="W6A6C5"/>
<dbReference type="Proteomes" id="UP000019267">
    <property type="component" value="Chromosome"/>
</dbReference>
<keyword evidence="3" id="KW-1185">Reference proteome</keyword>
<organism evidence="2 3">
    <name type="scientific">Spiroplasma culicicola AES-1</name>
    <dbReference type="NCBI Taxonomy" id="1276246"/>
    <lineage>
        <taxon>Bacteria</taxon>
        <taxon>Bacillati</taxon>
        <taxon>Mycoplasmatota</taxon>
        <taxon>Mollicutes</taxon>
        <taxon>Entomoplasmatales</taxon>
        <taxon>Spiroplasmataceae</taxon>
        <taxon>Spiroplasma</taxon>
    </lineage>
</organism>
<reference evidence="2 3" key="1">
    <citation type="journal article" date="2014" name="Genome Biol. Evol.">
        <title>Molecular evolution of the substrate utilization strategies and putative virulence factors in mosquito-associated Spiroplasma species.</title>
        <authorList>
            <person name="Chang T.H."/>
            <person name="Lo W.S."/>
            <person name="Ku C."/>
            <person name="Chen L.L."/>
            <person name="Kuo C.H."/>
        </authorList>
    </citation>
    <scope>NUCLEOTIDE SEQUENCE [LARGE SCALE GENOMIC DNA]</scope>
    <source>
        <strain evidence="2">AES-1</strain>
    </source>
</reference>
<feature type="transmembrane region" description="Helical" evidence="1">
    <location>
        <begin position="81"/>
        <end position="104"/>
    </location>
</feature>
<dbReference type="HOGENOM" id="CLU_1947474_0_0_14"/>
<dbReference type="NCBIfam" id="NF033688">
    <property type="entry name" value="MG406_fam"/>
    <property type="match status" value="1"/>
</dbReference>
<keyword evidence="1" id="KW-1133">Transmembrane helix</keyword>
<gene>
    <name evidence="2" type="ORF">SCULI_v1c00540</name>
</gene>
<feature type="transmembrane region" description="Helical" evidence="1">
    <location>
        <begin position="51"/>
        <end position="69"/>
    </location>
</feature>
<evidence type="ECO:0000313" key="2">
    <source>
        <dbReference type="EMBL" id="AHI52395.1"/>
    </source>
</evidence>
<accession>W6A6C5</accession>
<keyword evidence="1" id="KW-0812">Transmembrane</keyword>
<name>W6A6C5_9MOLU</name>
<sequence>MEPLRGWNMFKTFFINNKMRIISILVPIYMSITITFFVLAIVGIIDYSWLFGYFLSTAFGFTSFICLKISVEKLKDNQNYFLFLFFSILRFGIYLVPFLISVYLPDAFNLFGVLIGFLYSLVLLVVFKN</sequence>
<proteinExistence type="predicted"/>
<evidence type="ECO:0008006" key="4">
    <source>
        <dbReference type="Google" id="ProtNLM"/>
    </source>
</evidence>
<protein>
    <recommendedName>
        <fullName evidence="4">ATP synthase protein I</fullName>
    </recommendedName>
</protein>
<dbReference type="STRING" id="1276246.SCULI_v1c00540"/>